<organism evidence="1 2">
    <name type="scientific">Streptococcus gallolyticus</name>
    <dbReference type="NCBI Taxonomy" id="315405"/>
    <lineage>
        <taxon>Bacteria</taxon>
        <taxon>Bacillati</taxon>
        <taxon>Bacillota</taxon>
        <taxon>Bacilli</taxon>
        <taxon>Lactobacillales</taxon>
        <taxon>Streptococcaceae</taxon>
        <taxon>Streptococcus</taxon>
    </lineage>
</organism>
<name>A0AA94M1Y8_9STRE</name>
<gene>
    <name evidence="1" type="ORF">NCTC13773_00587</name>
</gene>
<evidence type="ECO:0000313" key="1">
    <source>
        <dbReference type="EMBL" id="SQG78804.1"/>
    </source>
</evidence>
<sequence length="104" mass="11204">MAEFDGSIYAYVGADIADYQAAMNKITTATQRAFEKAQDAAVNNSNRLVQRVGQIMAQLANNGESLGKRLGTAFSTGLNLSIGEIQRIASSIGEKIPQPIKKWV</sequence>
<protein>
    <submittedName>
        <fullName evidence="1">Phage protein</fullName>
    </submittedName>
</protein>
<dbReference type="RefSeq" id="WP_420031092.1">
    <property type="nucleotide sequence ID" value="NZ_LS483409.1"/>
</dbReference>
<proteinExistence type="predicted"/>
<dbReference type="AlphaFoldDB" id="A0AA94M1Y8"/>
<accession>A0AA94M1Y8</accession>
<dbReference type="Proteomes" id="UP000249013">
    <property type="component" value="Chromosome 1"/>
</dbReference>
<reference evidence="1 2" key="1">
    <citation type="submission" date="2018-06" db="EMBL/GenBank/DDBJ databases">
        <authorList>
            <consortium name="Pathogen Informatics"/>
            <person name="Doyle S."/>
        </authorList>
    </citation>
    <scope>NUCLEOTIDE SEQUENCE [LARGE SCALE GENOMIC DNA]</scope>
    <source>
        <strain evidence="1 2">NCTC13773</strain>
    </source>
</reference>
<evidence type="ECO:0000313" key="2">
    <source>
        <dbReference type="Proteomes" id="UP000249013"/>
    </source>
</evidence>
<dbReference type="EMBL" id="LS483409">
    <property type="protein sequence ID" value="SQG78804.1"/>
    <property type="molecule type" value="Genomic_DNA"/>
</dbReference>